<dbReference type="Proteomes" id="UP000225448">
    <property type="component" value="Segment"/>
</dbReference>
<evidence type="ECO:0000313" key="1">
    <source>
        <dbReference type="EMBL" id="ARV77091.1"/>
    </source>
</evidence>
<keyword evidence="2" id="KW-1185">Reference proteome</keyword>
<sequence length="736" mass="82994">MNILDRYKFRILKQLNISTEAWWDDWYDQTFDSEYMDHGEVDVWEEPELPKTLGIKSPVWTELLTRGDDDMVPYRNIGGNSGVSEYDSGVDWFLIKFKDGSLYLYTHASTLPERIYRMRELANSGTGLNAYVNHMYHRHGIQYAGRNYKGRITLQPGIESISDPKGIRALQLIQAFQNTLEGKDMNTIANEKFEEVKEKAGKDGLEPVAQRALKITEYLMTKPTVANEGFWSTIGDFFSGRPTSVKMKGDSANLQNLLRKTIMDKTWLSRQSFKTGIIEPEVIKGFDVRNAPRFVDEFKRSLNTALQHNKNELRKVTTQLRAVENFFASSVNGHSVVNTSVVDGLLATLNPWQFNTNLNLKEPELLYEELFPTPMEALTQTEVVKFAGMLDDVQETRLRFAYASTLQKKHYVSDVAVSFSGRKPENKAVLPKLKQLVTAYNAIINRVNTNIVNGTKTHALSINSENISDSLINCMSKSITNINNTGFENHTVSNEGIWGAVRYLFGGNYEDLPKINAAYDEAVDAVKATYGNPEWVKKRRLKTGHRVKVKGCNDVAANPEKTFTKVKQNNAKSFEETRQYVKEEVEYLTKFAKALNGDSDKVKALLDMFEIRPKRQLEQAPDMDLGSPGDVAALDKEGMLKAAGIFEEAIKYRRASDAVYSSGLYKLLYTDSGKERFGVNGMETARLEGAAKELSIAIGKAGDNVQESFYSSFSNAWENIDGVVRGTLWIMEASAD</sequence>
<evidence type="ECO:0008006" key="3">
    <source>
        <dbReference type="Google" id="ProtNLM"/>
    </source>
</evidence>
<accession>A0A1Y0SU98</accession>
<organism evidence="1 2">
    <name type="scientific">Pseudomonas phage Phabio</name>
    <dbReference type="NCBI Taxonomy" id="2006668"/>
    <lineage>
        <taxon>Viruses</taxon>
        <taxon>Duplodnaviria</taxon>
        <taxon>Heunggongvirae</taxon>
        <taxon>Uroviricota</taxon>
        <taxon>Caudoviricetes</taxon>
        <taxon>Chimalliviridae</taxon>
        <taxon>Phabiovirus</taxon>
        <taxon>Phabiovirus phabio</taxon>
    </lineage>
</organism>
<protein>
    <recommendedName>
        <fullName evidence="3">Virion structural protein</fullName>
    </recommendedName>
</protein>
<reference evidence="1 2" key="1">
    <citation type="submission" date="2017-05" db="EMBL/GenBank/DDBJ databases">
        <authorList>
            <person name="Song R."/>
            <person name="Chenine A.L."/>
            <person name="Ruprecht R.M."/>
        </authorList>
    </citation>
    <scope>NUCLEOTIDE SEQUENCE [LARGE SCALE GENOMIC DNA]</scope>
</reference>
<gene>
    <name evidence="1" type="ORF">PHABIO_463</name>
</gene>
<name>A0A1Y0SU98_9CAUD</name>
<proteinExistence type="predicted"/>
<dbReference type="EMBL" id="MF042360">
    <property type="protein sequence ID" value="ARV77091.1"/>
    <property type="molecule type" value="Genomic_DNA"/>
</dbReference>
<evidence type="ECO:0000313" key="2">
    <source>
        <dbReference type="Proteomes" id="UP000225448"/>
    </source>
</evidence>